<comment type="pathway">
    <text evidence="5">Amino-acid biosynthesis; L-leucine biosynthesis; L-leucine from 3-methyl-2-oxobutanoate: step 4/4.</text>
</comment>
<dbReference type="Gene3D" id="3.20.10.10">
    <property type="entry name" value="D-amino Acid Aminotransferase, subunit A, domain 2"/>
    <property type="match status" value="1"/>
</dbReference>
<evidence type="ECO:0000256" key="1">
    <source>
        <dbReference type="ARBA" id="ARBA00001933"/>
    </source>
</evidence>
<reference evidence="16" key="2">
    <citation type="submission" date="2020-09" db="EMBL/GenBank/DDBJ databases">
        <authorList>
            <person name="Sun Q."/>
            <person name="Zhou Y."/>
        </authorList>
    </citation>
    <scope>NUCLEOTIDE SEQUENCE</scope>
    <source>
        <strain evidence="16">CGMCC 1.15725</strain>
    </source>
</reference>
<dbReference type="GO" id="GO:0009082">
    <property type="term" value="P:branched-chain amino acid biosynthetic process"/>
    <property type="evidence" value="ECO:0007669"/>
    <property type="project" value="UniProtKB-KW"/>
</dbReference>
<evidence type="ECO:0000313" key="17">
    <source>
        <dbReference type="Proteomes" id="UP000646365"/>
    </source>
</evidence>
<keyword evidence="9 15" id="KW-0663">Pyridoxal phosphate</keyword>
<dbReference type="GO" id="GO:0004084">
    <property type="term" value="F:branched-chain-amino-acid transaminase activity"/>
    <property type="evidence" value="ECO:0007669"/>
    <property type="project" value="UniProtKB-EC"/>
</dbReference>
<dbReference type="GO" id="GO:0005829">
    <property type="term" value="C:cytosol"/>
    <property type="evidence" value="ECO:0007669"/>
    <property type="project" value="TreeGrafter"/>
</dbReference>
<dbReference type="InterPro" id="IPR018300">
    <property type="entry name" value="Aminotrans_IV_CS"/>
</dbReference>
<comment type="function">
    <text evidence="2">Acts on leucine, isoleucine and valine.</text>
</comment>
<dbReference type="Pfam" id="PF01063">
    <property type="entry name" value="Aminotran_4"/>
    <property type="match status" value="1"/>
</dbReference>
<evidence type="ECO:0000313" key="16">
    <source>
        <dbReference type="EMBL" id="GGF24756.1"/>
    </source>
</evidence>
<keyword evidence="10" id="KW-0100">Branched-chain amino acid biosynthesis</keyword>
<evidence type="ECO:0000256" key="15">
    <source>
        <dbReference type="RuleBase" id="RU004516"/>
    </source>
</evidence>
<dbReference type="InterPro" id="IPR043132">
    <property type="entry name" value="BCAT-like_C"/>
</dbReference>
<comment type="pathway">
    <text evidence="3">Amino-acid biosynthesis; L-isoleucine biosynthesis; L-isoleucine from 2-oxobutanoate: step 4/4.</text>
</comment>
<evidence type="ECO:0000256" key="7">
    <source>
        <dbReference type="ARBA" id="ARBA00013053"/>
    </source>
</evidence>
<evidence type="ECO:0000256" key="3">
    <source>
        <dbReference type="ARBA" id="ARBA00004824"/>
    </source>
</evidence>
<evidence type="ECO:0000256" key="11">
    <source>
        <dbReference type="ARBA" id="ARBA00048212"/>
    </source>
</evidence>
<evidence type="ECO:0000256" key="12">
    <source>
        <dbReference type="ARBA" id="ARBA00048798"/>
    </source>
</evidence>
<accession>A0A8J2YUX0</accession>
<dbReference type="PROSITE" id="PS00770">
    <property type="entry name" value="AA_TRANSFER_CLASS_4"/>
    <property type="match status" value="1"/>
</dbReference>
<evidence type="ECO:0000256" key="4">
    <source>
        <dbReference type="ARBA" id="ARBA00004931"/>
    </source>
</evidence>
<evidence type="ECO:0000256" key="6">
    <source>
        <dbReference type="ARBA" id="ARBA00009320"/>
    </source>
</evidence>
<comment type="catalytic activity">
    <reaction evidence="13">
        <text>L-leucine + 2-oxoglutarate = 4-methyl-2-oxopentanoate + L-glutamate</text>
        <dbReference type="Rhea" id="RHEA:18321"/>
        <dbReference type="ChEBI" id="CHEBI:16810"/>
        <dbReference type="ChEBI" id="CHEBI:17865"/>
        <dbReference type="ChEBI" id="CHEBI:29985"/>
        <dbReference type="ChEBI" id="CHEBI:57427"/>
        <dbReference type="EC" id="2.6.1.42"/>
    </reaction>
</comment>
<comment type="catalytic activity">
    <reaction evidence="11">
        <text>L-valine + 2-oxoglutarate = 3-methyl-2-oxobutanoate + L-glutamate</text>
        <dbReference type="Rhea" id="RHEA:24813"/>
        <dbReference type="ChEBI" id="CHEBI:11851"/>
        <dbReference type="ChEBI" id="CHEBI:16810"/>
        <dbReference type="ChEBI" id="CHEBI:29985"/>
        <dbReference type="ChEBI" id="CHEBI:57762"/>
        <dbReference type="EC" id="2.6.1.42"/>
    </reaction>
</comment>
<dbReference type="InterPro" id="IPR050571">
    <property type="entry name" value="Class-IV_PLP-Dep_Aminotrnsfr"/>
</dbReference>
<comment type="caution">
    <text evidence="16">The sequence shown here is derived from an EMBL/GenBank/DDBJ whole genome shotgun (WGS) entry which is preliminary data.</text>
</comment>
<dbReference type="SUPFAM" id="SSF56752">
    <property type="entry name" value="D-aminoacid aminotransferase-like PLP-dependent enzymes"/>
    <property type="match status" value="1"/>
</dbReference>
<sequence>MTVWLNGNLVAGPAARIDPADRGFTLGDGLFETIRAEAGQAVGLDRHLARLRQGAALLGIPVAWADQAIGSAIERLLAELGLGSAAVRVTLTRGPAPRGVLPPAAPEPTLLITAGPLPGPAAPAHAVLATGTRRNEFSPLTRVKSLNFLDNVLARREAAERGADEALLLNTRGDLTEATIGNLFIEAGGQLVTPPVTDGVLPGVMRARLLEVCGAVERTIAPPDLFAADAALISNALGLRAIASVDRRPIGSAPDGSLQLVAACQAALAGR</sequence>
<keyword evidence="16" id="KW-0808">Transferase</keyword>
<evidence type="ECO:0000256" key="13">
    <source>
        <dbReference type="ARBA" id="ARBA00049229"/>
    </source>
</evidence>
<keyword evidence="16" id="KW-0032">Aminotransferase</keyword>
<evidence type="ECO:0000256" key="5">
    <source>
        <dbReference type="ARBA" id="ARBA00005072"/>
    </source>
</evidence>
<dbReference type="AlphaFoldDB" id="A0A8J2YUX0"/>
<keyword evidence="10" id="KW-0028">Amino-acid biosynthesis</keyword>
<evidence type="ECO:0000256" key="10">
    <source>
        <dbReference type="ARBA" id="ARBA00023304"/>
    </source>
</evidence>
<comment type="catalytic activity">
    <reaction evidence="12">
        <text>L-isoleucine + 2-oxoglutarate = (S)-3-methyl-2-oxopentanoate + L-glutamate</text>
        <dbReference type="Rhea" id="RHEA:24801"/>
        <dbReference type="ChEBI" id="CHEBI:16810"/>
        <dbReference type="ChEBI" id="CHEBI:29985"/>
        <dbReference type="ChEBI" id="CHEBI:35146"/>
        <dbReference type="ChEBI" id="CHEBI:58045"/>
        <dbReference type="EC" id="2.6.1.42"/>
    </reaction>
</comment>
<dbReference type="EMBL" id="BMJQ01000008">
    <property type="protein sequence ID" value="GGF24756.1"/>
    <property type="molecule type" value="Genomic_DNA"/>
</dbReference>
<evidence type="ECO:0000256" key="14">
    <source>
        <dbReference type="RuleBase" id="RU004106"/>
    </source>
</evidence>
<dbReference type="EC" id="2.6.1.42" evidence="7"/>
<dbReference type="Gene3D" id="3.30.470.10">
    <property type="match status" value="1"/>
</dbReference>
<reference evidence="16" key="1">
    <citation type="journal article" date="2014" name="Int. J. Syst. Evol. Microbiol.">
        <title>Complete genome sequence of Corynebacterium casei LMG S-19264T (=DSM 44701T), isolated from a smear-ripened cheese.</title>
        <authorList>
            <consortium name="US DOE Joint Genome Institute (JGI-PGF)"/>
            <person name="Walter F."/>
            <person name="Albersmeier A."/>
            <person name="Kalinowski J."/>
            <person name="Ruckert C."/>
        </authorList>
    </citation>
    <scope>NUCLEOTIDE SEQUENCE</scope>
    <source>
        <strain evidence="16">CGMCC 1.15725</strain>
    </source>
</reference>
<proteinExistence type="inferred from homology"/>
<dbReference type="InterPro" id="IPR001544">
    <property type="entry name" value="Aminotrans_IV"/>
</dbReference>
<keyword evidence="17" id="KW-1185">Reference proteome</keyword>
<dbReference type="PANTHER" id="PTHR42743:SF11">
    <property type="entry name" value="AMINODEOXYCHORISMATE LYASE"/>
    <property type="match status" value="1"/>
</dbReference>
<name>A0A8J2YUX0_9PROT</name>
<dbReference type="Proteomes" id="UP000646365">
    <property type="component" value="Unassembled WGS sequence"/>
</dbReference>
<comment type="cofactor">
    <cofactor evidence="1 15">
        <name>pyridoxal 5'-phosphate</name>
        <dbReference type="ChEBI" id="CHEBI:597326"/>
    </cofactor>
</comment>
<evidence type="ECO:0000256" key="9">
    <source>
        <dbReference type="ARBA" id="ARBA00022898"/>
    </source>
</evidence>
<comment type="similarity">
    <text evidence="6 14">Belongs to the class-IV pyridoxal-phosphate-dependent aminotransferase family.</text>
</comment>
<comment type="pathway">
    <text evidence="4">Amino-acid biosynthesis; L-valine biosynthesis; L-valine from pyruvate: step 4/4.</text>
</comment>
<evidence type="ECO:0000256" key="8">
    <source>
        <dbReference type="ARBA" id="ARBA00014472"/>
    </source>
</evidence>
<dbReference type="CDD" id="cd00449">
    <property type="entry name" value="PLPDE_IV"/>
    <property type="match status" value="1"/>
</dbReference>
<dbReference type="InterPro" id="IPR036038">
    <property type="entry name" value="Aminotransferase-like"/>
</dbReference>
<dbReference type="RefSeq" id="WP_189047790.1">
    <property type="nucleotide sequence ID" value="NZ_BMJQ01000008.1"/>
</dbReference>
<protein>
    <recommendedName>
        <fullName evidence="8">Probable branched-chain-amino-acid aminotransferase</fullName>
        <ecNumber evidence="7">2.6.1.42</ecNumber>
    </recommendedName>
</protein>
<dbReference type="InterPro" id="IPR043131">
    <property type="entry name" value="BCAT-like_N"/>
</dbReference>
<gene>
    <name evidence="16" type="ORF">GCM10011611_33540</name>
</gene>
<dbReference type="PANTHER" id="PTHR42743">
    <property type="entry name" value="AMINO-ACID AMINOTRANSFERASE"/>
    <property type="match status" value="1"/>
</dbReference>
<evidence type="ECO:0000256" key="2">
    <source>
        <dbReference type="ARBA" id="ARBA00003109"/>
    </source>
</evidence>
<organism evidence="16 17">
    <name type="scientific">Aliidongia dinghuensis</name>
    <dbReference type="NCBI Taxonomy" id="1867774"/>
    <lineage>
        <taxon>Bacteria</taxon>
        <taxon>Pseudomonadati</taxon>
        <taxon>Pseudomonadota</taxon>
        <taxon>Alphaproteobacteria</taxon>
        <taxon>Rhodospirillales</taxon>
        <taxon>Dongiaceae</taxon>
        <taxon>Aliidongia</taxon>
    </lineage>
</organism>